<dbReference type="InterPro" id="IPR027417">
    <property type="entry name" value="P-loop_NTPase"/>
</dbReference>
<sequence>MSDKLQFTLKQQELMSLLKHNKLHRLNLLEGSVRSGKTWISLLLWAVWISTRPVDYAYLMCAKTLQTLKRNCLMLLQELVGEDNFKFSISTKEGRLFGRKILFEGANDAKSENKIRGMTLGGAYCDELTLFPKDFFTMLLSRLSVTGAKLIATTNPDVPTHWLKKDYIDNKKVDMLVLRFLIDDNTTLPADYIRDIKKEYTGVYYERFILGNWVAAEGVIYPQFADNPARYIINTPPDDLIFVSIGGDFGGNGSAHTLNATGFTVGFKNIVTLDEYYRKETISPYQLEDDFCNFIEGVCSRYKCTEVYLDSAEQILIKGVKLAAQRRGLRVNIHNARKGDINKRIIFYNRLIAAGRYKIMENCKHTIEAFQTAIWDPNTTEEKRLDDGSINIDSLDAQEYSTEPYMTNIFDAERRL</sequence>
<dbReference type="PANTHER" id="PTHR39184:SF1">
    <property type="entry name" value="PBSX PHAGE TERMINASE LARGE SUBUNIT"/>
    <property type="match status" value="1"/>
</dbReference>
<dbReference type="Gene3D" id="3.30.420.280">
    <property type="match status" value="1"/>
</dbReference>
<organism evidence="1">
    <name type="scientific">Phage sp. ctIHi3</name>
    <dbReference type="NCBI Taxonomy" id="2825791"/>
    <lineage>
        <taxon>Viruses</taxon>
    </lineage>
</organism>
<dbReference type="Gene3D" id="3.40.50.300">
    <property type="entry name" value="P-loop containing nucleotide triphosphate hydrolases"/>
    <property type="match status" value="1"/>
</dbReference>
<name>A0A8S5Q6H8_9VIRU</name>
<accession>A0A8S5Q6H8</accession>
<dbReference type="PANTHER" id="PTHR39184">
    <property type="match status" value="1"/>
</dbReference>
<dbReference type="InterPro" id="IPR006437">
    <property type="entry name" value="Phage_terminase_lsu"/>
</dbReference>
<protein>
    <submittedName>
        <fullName evidence="1">Large terminase</fullName>
    </submittedName>
</protein>
<evidence type="ECO:0000313" key="1">
    <source>
        <dbReference type="EMBL" id="DAE14387.1"/>
    </source>
</evidence>
<dbReference type="NCBIfam" id="TIGR01547">
    <property type="entry name" value="phage_term_2"/>
    <property type="match status" value="1"/>
</dbReference>
<dbReference type="Pfam" id="PF03237">
    <property type="entry name" value="Terminase_6N"/>
    <property type="match status" value="1"/>
</dbReference>
<proteinExistence type="predicted"/>
<dbReference type="InterPro" id="IPR052380">
    <property type="entry name" value="Viral_DNA_packaging_terminase"/>
</dbReference>
<dbReference type="EMBL" id="BK015582">
    <property type="protein sequence ID" value="DAE14387.1"/>
    <property type="molecule type" value="Genomic_DNA"/>
</dbReference>
<reference evidence="1" key="1">
    <citation type="journal article" date="2021" name="Proc. Natl. Acad. Sci. U.S.A.">
        <title>A Catalog of Tens of Thousands of Viruses from Human Metagenomes Reveals Hidden Associations with Chronic Diseases.</title>
        <authorList>
            <person name="Tisza M.J."/>
            <person name="Buck C.B."/>
        </authorList>
    </citation>
    <scope>NUCLEOTIDE SEQUENCE</scope>
    <source>
        <strain evidence="1">CtIHi3</strain>
    </source>
</reference>